<evidence type="ECO:0000256" key="7">
    <source>
        <dbReference type="SAM" id="Phobius"/>
    </source>
</evidence>
<dbReference type="PROSITE" id="PS50893">
    <property type="entry name" value="ABC_TRANSPORTER_2"/>
    <property type="match status" value="1"/>
</dbReference>
<dbReference type="Gene3D" id="3.40.50.300">
    <property type="entry name" value="P-loop containing nucleotide triphosphate hydrolases"/>
    <property type="match status" value="1"/>
</dbReference>
<dbReference type="InterPro" id="IPR027417">
    <property type="entry name" value="P-loop_NTPase"/>
</dbReference>
<dbReference type="Proteomes" id="UP001409291">
    <property type="component" value="Unassembled WGS sequence"/>
</dbReference>
<evidence type="ECO:0000256" key="1">
    <source>
        <dbReference type="ARBA" id="ARBA00004651"/>
    </source>
</evidence>
<dbReference type="SUPFAM" id="SSF90123">
    <property type="entry name" value="ABC transporter transmembrane region"/>
    <property type="match status" value="1"/>
</dbReference>
<evidence type="ECO:0000259" key="8">
    <source>
        <dbReference type="PROSITE" id="PS50893"/>
    </source>
</evidence>
<feature type="domain" description="ABC transmembrane type-1" evidence="9">
    <location>
        <begin position="30"/>
        <end position="307"/>
    </location>
</feature>
<dbReference type="Pfam" id="PF00005">
    <property type="entry name" value="ABC_tran"/>
    <property type="match status" value="1"/>
</dbReference>
<feature type="transmembrane region" description="Helical" evidence="7">
    <location>
        <begin position="28"/>
        <end position="54"/>
    </location>
</feature>
<dbReference type="PROSITE" id="PS50929">
    <property type="entry name" value="ABC_TM1F"/>
    <property type="match status" value="1"/>
</dbReference>
<keyword evidence="6 7" id="KW-0472">Membrane</keyword>
<evidence type="ECO:0000256" key="6">
    <source>
        <dbReference type="ARBA" id="ARBA00023136"/>
    </source>
</evidence>
<feature type="transmembrane region" description="Helical" evidence="7">
    <location>
        <begin position="278"/>
        <end position="299"/>
    </location>
</feature>
<keyword evidence="3" id="KW-0547">Nucleotide-binding</keyword>
<evidence type="ECO:0000256" key="5">
    <source>
        <dbReference type="ARBA" id="ARBA00022989"/>
    </source>
</evidence>
<dbReference type="InterPro" id="IPR036640">
    <property type="entry name" value="ABC1_TM_sf"/>
</dbReference>
<name>A0ABV0BPA0_9SPHI</name>
<keyword evidence="2 7" id="KW-0812">Transmembrane</keyword>
<feature type="domain" description="ABC transporter" evidence="8">
    <location>
        <begin position="340"/>
        <end position="554"/>
    </location>
</feature>
<dbReference type="SUPFAM" id="SSF52540">
    <property type="entry name" value="P-loop containing nucleoside triphosphate hydrolases"/>
    <property type="match status" value="1"/>
</dbReference>
<dbReference type="InterPro" id="IPR003593">
    <property type="entry name" value="AAA+_ATPase"/>
</dbReference>
<gene>
    <name evidence="10" type="ORF">ABE541_03460</name>
</gene>
<dbReference type="EMBL" id="JBDJNQ010000001">
    <property type="protein sequence ID" value="MEN5376309.1"/>
    <property type="molecule type" value="Genomic_DNA"/>
</dbReference>
<keyword evidence="4 10" id="KW-0067">ATP-binding</keyword>
<evidence type="ECO:0000256" key="3">
    <source>
        <dbReference type="ARBA" id="ARBA00022741"/>
    </source>
</evidence>
<evidence type="ECO:0000256" key="4">
    <source>
        <dbReference type="ARBA" id="ARBA00022840"/>
    </source>
</evidence>
<dbReference type="InterPro" id="IPR011527">
    <property type="entry name" value="ABC1_TM_dom"/>
</dbReference>
<accession>A0ABV0BPA0</accession>
<reference evidence="10 11" key="1">
    <citation type="submission" date="2024-04" db="EMBL/GenBank/DDBJ databases">
        <title>WGS of bacteria from Torrens River.</title>
        <authorList>
            <person name="Wyrsch E.R."/>
            <person name="Drigo B."/>
        </authorList>
    </citation>
    <scope>NUCLEOTIDE SEQUENCE [LARGE SCALE GENOMIC DNA]</scope>
    <source>
        <strain evidence="10 11">TWI391</strain>
    </source>
</reference>
<comment type="subcellular location">
    <subcellularLocation>
        <location evidence="1">Cell membrane</location>
        <topology evidence="1">Multi-pass membrane protein</topology>
    </subcellularLocation>
</comment>
<evidence type="ECO:0000256" key="2">
    <source>
        <dbReference type="ARBA" id="ARBA00022692"/>
    </source>
</evidence>
<comment type="caution">
    <text evidence="10">The sequence shown here is derived from an EMBL/GenBank/DDBJ whole genome shotgun (WGS) entry which is preliminary data.</text>
</comment>
<sequence length="555" mass="62787">MANQEDYTASTRMWFKQITKEKKDVASIYIYAILSGLVQLSIPLGIQAIVSFVLGATMVTSLYLLIGFVVLGTFLYGVFRVKVMQIIEKIQQKIFVEYSIAFAKKLPKIDLAATKKYYLPELVNRFFDILNLQKSISKILLEIPTALIQIFFGIILLSFYHVWFLVFGAVVIIIVGCIFYFTMDSGIQSSVEESNKKYEVASWLEDIASAIKTFKINSKSDMHLTGTDERVVQYLDHRTSHFKVLLFQYKSIIGFNVTITLVMLGIGTYLLINQKLNIGAFVATEIVVIMIMSAVEKLIKSLESYYDMIASVLKLHKVTGLREESNGEIVLESTARGMEVVFKDVSLNFADSRPVFIHLNFNIPANSLTMISGQVGAGKSMLLNMMAGFYEPSGGTILFDKIPIKNIDKIALRNRIGLYMEDMTIIKGTLHENLVLGRGNISTEDILRLAEAIGIEQLSDQFSNGFYTLLSETDTEISFSSRKMILIMRALLGNNRLLLLEDPLDGMDEVFRKKLTQYLVEIKEHTTVILVSKEKEVMEIADQHLYLQNRTIEIK</sequence>
<keyword evidence="5 7" id="KW-1133">Transmembrane helix</keyword>
<feature type="transmembrane region" description="Helical" evidence="7">
    <location>
        <begin position="163"/>
        <end position="181"/>
    </location>
</feature>
<evidence type="ECO:0000313" key="10">
    <source>
        <dbReference type="EMBL" id="MEN5376309.1"/>
    </source>
</evidence>
<feature type="transmembrane region" description="Helical" evidence="7">
    <location>
        <begin position="252"/>
        <end position="272"/>
    </location>
</feature>
<dbReference type="Gene3D" id="1.20.1560.10">
    <property type="entry name" value="ABC transporter type 1, transmembrane domain"/>
    <property type="match status" value="1"/>
</dbReference>
<organism evidence="10 11">
    <name type="scientific">Sphingobacterium kitahiroshimense</name>
    <dbReference type="NCBI Taxonomy" id="470446"/>
    <lineage>
        <taxon>Bacteria</taxon>
        <taxon>Pseudomonadati</taxon>
        <taxon>Bacteroidota</taxon>
        <taxon>Sphingobacteriia</taxon>
        <taxon>Sphingobacteriales</taxon>
        <taxon>Sphingobacteriaceae</taxon>
        <taxon>Sphingobacterium</taxon>
    </lineage>
</organism>
<dbReference type="SMART" id="SM00382">
    <property type="entry name" value="AAA"/>
    <property type="match status" value="1"/>
</dbReference>
<dbReference type="Pfam" id="PF00664">
    <property type="entry name" value="ABC_membrane"/>
    <property type="match status" value="1"/>
</dbReference>
<dbReference type="InterPro" id="IPR039421">
    <property type="entry name" value="Type_1_exporter"/>
</dbReference>
<dbReference type="GO" id="GO:0005524">
    <property type="term" value="F:ATP binding"/>
    <property type="evidence" value="ECO:0007669"/>
    <property type="project" value="UniProtKB-KW"/>
</dbReference>
<protein>
    <submittedName>
        <fullName evidence="10">ATP-binding cassette domain-containing protein</fullName>
    </submittedName>
</protein>
<dbReference type="PANTHER" id="PTHR43394">
    <property type="entry name" value="ATP-DEPENDENT PERMEASE MDL1, MITOCHONDRIAL"/>
    <property type="match status" value="1"/>
</dbReference>
<dbReference type="RefSeq" id="WP_346580602.1">
    <property type="nucleotide sequence ID" value="NZ_JBDJLH010000001.1"/>
</dbReference>
<evidence type="ECO:0000313" key="11">
    <source>
        <dbReference type="Proteomes" id="UP001409291"/>
    </source>
</evidence>
<feature type="transmembrane region" description="Helical" evidence="7">
    <location>
        <begin position="60"/>
        <end position="79"/>
    </location>
</feature>
<keyword evidence="11" id="KW-1185">Reference proteome</keyword>
<proteinExistence type="predicted"/>
<dbReference type="InterPro" id="IPR003439">
    <property type="entry name" value="ABC_transporter-like_ATP-bd"/>
</dbReference>
<evidence type="ECO:0000259" key="9">
    <source>
        <dbReference type="PROSITE" id="PS50929"/>
    </source>
</evidence>
<dbReference type="PANTHER" id="PTHR43394:SF4">
    <property type="entry name" value="TOXIN SECRETION ABC TRANSPORTER ATP-BINDING PROTEIN"/>
    <property type="match status" value="1"/>
</dbReference>